<reference evidence="2" key="1">
    <citation type="submission" date="2024-02" db="EMBL/GenBank/DDBJ databases">
        <authorList>
            <consortium name="ELIXIR-Norway"/>
            <consortium name="Elixir Norway"/>
        </authorList>
    </citation>
    <scope>NUCLEOTIDE SEQUENCE</scope>
</reference>
<dbReference type="PANTHER" id="PTHR31439:SF4">
    <property type="entry name" value="NEURONAL PAS DOMAIN PROTEIN"/>
    <property type="match status" value="1"/>
</dbReference>
<sequence length="1095" mass="123652">MGHYESERLSNALEQAEQTASKSETIDVDTVLKIARQEILSPELKAVWQDTQEAVNVSDLLFPSRKVAALFIEDSVEPQAVGHALVQAAFKGCYHCVQRLCEIQVEGNLVASLLTAHFTAFAFLKAAEAGHVEAVRRLLKPTGFICIAIMGHVLTTKYEPDAYPYVKIPLAEASDDWFQRLASCRTMLPAAAPSFLSGFWDLKGRHGPELVHEAVKAAYGTYFLWWTAVVAAANGHAEVFKELLKTRERENTWLADKLHAGGRKNGYNEEARKIIAGRARIDMLMYQLVEELSTRQHHDAILHTLWSHIQRGGRESPRAMSTNAHIMAQAKNGLWELQVDMPLLLMPVEQCYDEDEPFRRYKQLIQLFSQRARVNIQLVATVEAMPDFLQVTVSIKHVRFKVENSLWDEQRMGHFPSLVFISVTPETTEGTGVTMSKSSANQTFKVGIMERVQVGAGIGTLAQGARGTLGASAGVGVSTTVKNTPWRFEQLPVQQDRGGSFVWTLQAMKGQEFNRLNPPRMAESTSIWRFGKRVPAHPLSQLPFTSEGGVIFSGSSFDDTLIWRLPKKMEGTKLKWRIEGHIHSSFITQRYWETRKLVFNGNLDEKLVPLVVKDKDGDKGDKKEKKDKDKKDKKNKDEGEDGEAEEGKAEKKKDKKDKKSKDEGEDGEDEEGKAEKKKDKKDKKSKDEGEDGEDEEGKAEKKKDKKEKKSKDKGEDGEDGEGKAEKKKDKKEKKSKDEGEDGEDGEGKAEKKKDKKEKKSKDEGEDEEEGEGKAEKKKDKKEKKSKDEGEDGEDGEGKAEKKKDKKEKKSKDEGEDGEVKVEKKDKKEKKSKDDGEDGEDGKEKMEKKKDKKEKKSKEVDEDGEDGEAKVEKKDKKEKKIKDDGEDGEDGEEKMEKKKDKKDKKSKEVDENAEDGEAKAAKKKDHKDVKTEDDSEKGNADNESVEKAKKKKDKEKKSKEEGAEHIEVSVEKKPKEKMKNKLPPNSEILHVGSRTDGVTEAEQMSDLCHEEIHKSVREFREMYVKKQQHKRAVSNIEKGPSRHHFSEAAAEEGANLQEQHHHPEHHANLTSTQSLPLVHRRNVSQGLSVRTRPRHL</sequence>
<feature type="region of interest" description="Disordered" evidence="1">
    <location>
        <begin position="1029"/>
        <end position="1095"/>
    </location>
</feature>
<feature type="compositionally biased region" description="Basic and acidic residues" evidence="1">
    <location>
        <begin position="795"/>
        <end position="833"/>
    </location>
</feature>
<feature type="compositionally biased region" description="Basic and acidic residues" evidence="1">
    <location>
        <begin position="673"/>
        <end position="687"/>
    </location>
</feature>
<feature type="compositionally biased region" description="Basic and acidic residues" evidence="1">
    <location>
        <begin position="866"/>
        <end position="882"/>
    </location>
</feature>
<feature type="compositionally biased region" description="Basic and acidic residues" evidence="1">
    <location>
        <begin position="745"/>
        <end position="762"/>
    </location>
</feature>
<feature type="compositionally biased region" description="Basic and acidic residues" evidence="1">
    <location>
        <begin position="893"/>
        <end position="946"/>
    </location>
</feature>
<feature type="compositionally biased region" description="Basic and acidic residues" evidence="1">
    <location>
        <begin position="1057"/>
        <end position="1066"/>
    </location>
</feature>
<accession>A0ABP0WAF3</accession>
<feature type="compositionally biased region" description="Acidic residues" evidence="1">
    <location>
        <begin position="688"/>
        <end position="697"/>
    </location>
</feature>
<evidence type="ECO:0000313" key="3">
    <source>
        <dbReference type="Proteomes" id="UP001497444"/>
    </source>
</evidence>
<evidence type="ECO:0000313" key="2">
    <source>
        <dbReference type="EMBL" id="CAK9263808.1"/>
    </source>
</evidence>
<feature type="compositionally biased region" description="Basic and acidic residues" evidence="1">
    <location>
        <begin position="645"/>
        <end position="662"/>
    </location>
</feature>
<feature type="compositionally biased region" description="Basic and acidic residues" evidence="1">
    <location>
        <begin position="841"/>
        <end position="858"/>
    </location>
</feature>
<feature type="region of interest" description="Disordered" evidence="1">
    <location>
        <begin position="614"/>
        <end position="1001"/>
    </location>
</feature>
<proteinExistence type="predicted"/>
<organism evidence="2 3">
    <name type="scientific">Sphagnum jensenii</name>
    <dbReference type="NCBI Taxonomy" id="128206"/>
    <lineage>
        <taxon>Eukaryota</taxon>
        <taxon>Viridiplantae</taxon>
        <taxon>Streptophyta</taxon>
        <taxon>Embryophyta</taxon>
        <taxon>Bryophyta</taxon>
        <taxon>Sphagnophytina</taxon>
        <taxon>Sphagnopsida</taxon>
        <taxon>Sphagnales</taxon>
        <taxon>Sphagnaceae</taxon>
        <taxon>Sphagnum</taxon>
    </lineage>
</organism>
<dbReference type="Proteomes" id="UP001497444">
    <property type="component" value="Chromosome 16"/>
</dbReference>
<keyword evidence="3" id="KW-1185">Reference proteome</keyword>
<protein>
    <submittedName>
        <fullName evidence="2">Uncharacterized protein</fullName>
    </submittedName>
</protein>
<dbReference type="EMBL" id="OZ020111">
    <property type="protein sequence ID" value="CAK9263808.1"/>
    <property type="molecule type" value="Genomic_DNA"/>
</dbReference>
<evidence type="ECO:0000256" key="1">
    <source>
        <dbReference type="SAM" id="MobiDB-lite"/>
    </source>
</evidence>
<feature type="compositionally biased region" description="Basic and acidic residues" evidence="1">
    <location>
        <begin position="771"/>
        <end position="787"/>
    </location>
</feature>
<name>A0ABP0WAF3_9BRYO</name>
<feature type="compositionally biased region" description="Basic and acidic residues" evidence="1">
    <location>
        <begin position="614"/>
        <end position="637"/>
    </location>
</feature>
<feature type="compositionally biased region" description="Acidic residues" evidence="1">
    <location>
        <begin position="663"/>
        <end position="672"/>
    </location>
</feature>
<dbReference type="PANTHER" id="PTHR31439">
    <property type="entry name" value="EXPRESSED PROTEIN"/>
    <property type="match status" value="1"/>
</dbReference>
<feature type="compositionally biased region" description="Acidic residues" evidence="1">
    <location>
        <begin position="883"/>
        <end position="892"/>
    </location>
</feature>
<feature type="compositionally biased region" description="Basic and acidic residues" evidence="1">
    <location>
        <begin position="954"/>
        <end position="978"/>
    </location>
</feature>
<feature type="compositionally biased region" description="Basic and acidic residues" evidence="1">
    <location>
        <begin position="698"/>
        <end position="737"/>
    </location>
</feature>
<gene>
    <name evidence="2" type="ORF">CSSPJE1EN1_LOCUS9286</name>
</gene>